<evidence type="ECO:0000313" key="2">
    <source>
        <dbReference type="EMBL" id="EQD35533.1"/>
    </source>
</evidence>
<evidence type="ECO:0000259" key="1">
    <source>
        <dbReference type="Pfam" id="PF13524"/>
    </source>
</evidence>
<proteinExistence type="predicted"/>
<accession>T0YQX5</accession>
<feature type="domain" description="Spore protein YkvP/CgeB glycosyl transferase-like" evidence="1">
    <location>
        <begin position="4"/>
        <end position="56"/>
    </location>
</feature>
<dbReference type="Pfam" id="PF13524">
    <property type="entry name" value="Glyco_trans_1_2"/>
    <property type="match status" value="1"/>
</dbReference>
<dbReference type="InterPro" id="IPR055259">
    <property type="entry name" value="YkvP/CgeB_Glyco_trans-like"/>
</dbReference>
<feature type="non-terminal residue" evidence="2">
    <location>
        <position position="110"/>
    </location>
</feature>
<protein>
    <recommendedName>
        <fullName evidence="1">Spore protein YkvP/CgeB glycosyl transferase-like domain-containing protein</fullName>
    </recommendedName>
</protein>
<reference evidence="2" key="2">
    <citation type="journal article" date="2014" name="ISME J.">
        <title>Microbial stratification in low pH oxic and suboxic macroscopic growths along an acid mine drainage.</title>
        <authorList>
            <person name="Mendez-Garcia C."/>
            <person name="Mesa V."/>
            <person name="Sprenger R.R."/>
            <person name="Richter M."/>
            <person name="Diez M.S."/>
            <person name="Solano J."/>
            <person name="Bargiela R."/>
            <person name="Golyshina O.V."/>
            <person name="Manteca A."/>
            <person name="Ramos J.L."/>
            <person name="Gallego J.R."/>
            <person name="Llorente I."/>
            <person name="Martins Dos Santos V.A."/>
            <person name="Jensen O.N."/>
            <person name="Pelaez A.I."/>
            <person name="Sanchez J."/>
            <person name="Ferrer M."/>
        </authorList>
    </citation>
    <scope>NUCLEOTIDE SEQUENCE</scope>
</reference>
<name>T0YQX5_9ZZZZ</name>
<organism evidence="2">
    <name type="scientific">mine drainage metagenome</name>
    <dbReference type="NCBI Taxonomy" id="410659"/>
    <lineage>
        <taxon>unclassified sequences</taxon>
        <taxon>metagenomes</taxon>
        <taxon>ecological metagenomes</taxon>
    </lineage>
</organism>
<dbReference type="EMBL" id="AUZX01013448">
    <property type="protein sequence ID" value="EQD35533.1"/>
    <property type="molecule type" value="Genomic_DNA"/>
</dbReference>
<dbReference type="AlphaFoldDB" id="T0YQX5"/>
<sequence>MMVPGEEIALFEDEQSCRKLVAHYRTREGERRTMAEAGRKRVLREHTIDHRMETWLSVLFDRGFRPKSPLFAGKQRVDDLVAEASGDPGLAEFFDRYRCYGTVDLEDLER</sequence>
<reference evidence="2" key="1">
    <citation type="submission" date="2013-08" db="EMBL/GenBank/DDBJ databases">
        <authorList>
            <person name="Mendez C."/>
            <person name="Richter M."/>
            <person name="Ferrer M."/>
            <person name="Sanchez J."/>
        </authorList>
    </citation>
    <scope>NUCLEOTIDE SEQUENCE</scope>
</reference>
<comment type="caution">
    <text evidence="2">The sequence shown here is derived from an EMBL/GenBank/DDBJ whole genome shotgun (WGS) entry which is preliminary data.</text>
</comment>
<gene>
    <name evidence="2" type="ORF">B1A_18238</name>
</gene>